<dbReference type="PANTHER" id="PTHR30614:SF0">
    <property type="entry name" value="L-CYSTINE TRANSPORT SYSTEM PERMEASE PROTEIN TCYL"/>
    <property type="match status" value="1"/>
</dbReference>
<reference evidence="10 11" key="1">
    <citation type="journal article" date="2016" name="Genome Announc.">
        <title>Complete Genome Sequences of Aerococcus christensenii CCUG 28831T, Aerococcus sanguinicola CCUG 43001T, Aerococcus urinae CCUG 36881T, Aerococcus urinaeequi CCUG 28094T, Aerococcus urinaehominis CCUG 42038 BT, and Aerococcus viridans CCUG 4311T.</title>
        <authorList>
            <person name="Carkaci D."/>
            <person name="Dargis R."/>
            <person name="Nielsen X.C."/>
            <person name="Skovgaard O."/>
            <person name="Fuursted K."/>
            <person name="Christensen J.J."/>
        </authorList>
    </citation>
    <scope>NUCLEOTIDE SEQUENCE [LARGE SCALE GENOMIC DNA]</scope>
    <source>
        <strain evidence="10 11">CCUG42038B</strain>
    </source>
</reference>
<dbReference type="KEGG" id="auh:AWM75_07115"/>
<reference evidence="11" key="2">
    <citation type="submission" date="2016-01" db="EMBL/GenBank/DDBJ databases">
        <title>Six Aerococcus type strain genome sequencing and assembly using PacBio and Illumina Hiseq.</title>
        <authorList>
            <person name="Carkaci D."/>
            <person name="Dargis R."/>
            <person name="Nielsen X.C."/>
            <person name="Skovgaard O."/>
            <person name="Fuursted K."/>
            <person name="Christensen J.J."/>
        </authorList>
    </citation>
    <scope>NUCLEOTIDE SEQUENCE [LARGE SCALE GENOMIC DNA]</scope>
    <source>
        <strain evidence="11">CCUG42038B</strain>
    </source>
</reference>
<dbReference type="EMBL" id="CP014163">
    <property type="protein sequence ID" value="AMC00069.1"/>
    <property type="molecule type" value="Genomic_DNA"/>
</dbReference>
<dbReference type="FunFam" id="1.10.3720.10:FF:000006">
    <property type="entry name" value="Glutamate/aspartate ABC transporter, permease protein GltK"/>
    <property type="match status" value="1"/>
</dbReference>
<dbReference type="InterPro" id="IPR010065">
    <property type="entry name" value="AA_ABC_transptr_permease_3TM"/>
</dbReference>
<dbReference type="InterPro" id="IPR000515">
    <property type="entry name" value="MetI-like"/>
</dbReference>
<evidence type="ECO:0000313" key="11">
    <source>
        <dbReference type="Proteomes" id="UP000062260"/>
    </source>
</evidence>
<keyword evidence="2 8" id="KW-0813">Transport</keyword>
<evidence type="ECO:0000256" key="6">
    <source>
        <dbReference type="ARBA" id="ARBA00022989"/>
    </source>
</evidence>
<feature type="domain" description="ABC transmembrane type-1" evidence="9">
    <location>
        <begin position="13"/>
        <end position="200"/>
    </location>
</feature>
<feature type="transmembrane region" description="Helical" evidence="8">
    <location>
        <begin position="82"/>
        <end position="101"/>
    </location>
</feature>
<dbReference type="GO" id="GO:0043190">
    <property type="term" value="C:ATP-binding cassette (ABC) transporter complex"/>
    <property type="evidence" value="ECO:0007669"/>
    <property type="project" value="InterPro"/>
</dbReference>
<dbReference type="AlphaFoldDB" id="A0A0X8FMK1"/>
<evidence type="ECO:0000256" key="5">
    <source>
        <dbReference type="ARBA" id="ARBA00022970"/>
    </source>
</evidence>
<evidence type="ECO:0000259" key="9">
    <source>
        <dbReference type="PROSITE" id="PS50928"/>
    </source>
</evidence>
<evidence type="ECO:0000256" key="3">
    <source>
        <dbReference type="ARBA" id="ARBA00022475"/>
    </source>
</evidence>
<dbReference type="PANTHER" id="PTHR30614">
    <property type="entry name" value="MEMBRANE COMPONENT OF AMINO ACID ABC TRANSPORTER"/>
    <property type="match status" value="1"/>
</dbReference>
<dbReference type="InterPro" id="IPR035906">
    <property type="entry name" value="MetI-like_sf"/>
</dbReference>
<feature type="transmembrane region" description="Helical" evidence="8">
    <location>
        <begin position="15"/>
        <end position="40"/>
    </location>
</feature>
<dbReference type="Gene3D" id="1.10.3720.10">
    <property type="entry name" value="MetI-like"/>
    <property type="match status" value="1"/>
</dbReference>
<dbReference type="Pfam" id="PF00528">
    <property type="entry name" value="BPD_transp_1"/>
    <property type="match status" value="1"/>
</dbReference>
<dbReference type="NCBIfam" id="TIGR01726">
    <property type="entry name" value="HEQRo_perm_3TM"/>
    <property type="match status" value="1"/>
</dbReference>
<keyword evidence="11" id="KW-1185">Reference proteome</keyword>
<dbReference type="SUPFAM" id="SSF161098">
    <property type="entry name" value="MetI-like"/>
    <property type="match status" value="1"/>
</dbReference>
<feature type="transmembrane region" description="Helical" evidence="8">
    <location>
        <begin position="179"/>
        <end position="200"/>
    </location>
</feature>
<evidence type="ECO:0000256" key="7">
    <source>
        <dbReference type="ARBA" id="ARBA00023136"/>
    </source>
</evidence>
<dbReference type="STRING" id="128944.AWM75_07115"/>
<comment type="similarity">
    <text evidence="8">Belongs to the binding-protein-dependent transport system permease family.</text>
</comment>
<proteinExistence type="inferred from homology"/>
<protein>
    <submittedName>
        <fullName evidence="10">Amino acid ABC transporter permease</fullName>
    </submittedName>
</protein>
<keyword evidence="6 8" id="KW-1133">Transmembrane helix</keyword>
<evidence type="ECO:0000313" key="10">
    <source>
        <dbReference type="EMBL" id="AMC00069.1"/>
    </source>
</evidence>
<dbReference type="CDD" id="cd06261">
    <property type="entry name" value="TM_PBP2"/>
    <property type="match status" value="1"/>
</dbReference>
<dbReference type="Proteomes" id="UP000062260">
    <property type="component" value="Chromosome"/>
</dbReference>
<gene>
    <name evidence="10" type="ORF">AWM75_07115</name>
</gene>
<organism evidence="10 11">
    <name type="scientific">Aerococcus urinaehominis</name>
    <dbReference type="NCBI Taxonomy" id="128944"/>
    <lineage>
        <taxon>Bacteria</taxon>
        <taxon>Bacillati</taxon>
        <taxon>Bacillota</taxon>
        <taxon>Bacilli</taxon>
        <taxon>Lactobacillales</taxon>
        <taxon>Aerococcaceae</taxon>
        <taxon>Aerococcus</taxon>
    </lineage>
</organism>
<feature type="transmembrane region" description="Helical" evidence="8">
    <location>
        <begin position="52"/>
        <end position="76"/>
    </location>
</feature>
<dbReference type="InterPro" id="IPR043429">
    <property type="entry name" value="ArtM/GltK/GlnP/TcyL/YhdX-like"/>
</dbReference>
<name>A0A0X8FMK1_9LACT</name>
<keyword evidence="7 8" id="KW-0472">Membrane</keyword>
<dbReference type="GO" id="GO:0006865">
    <property type="term" value="P:amino acid transport"/>
    <property type="evidence" value="ECO:0007669"/>
    <property type="project" value="UniProtKB-KW"/>
</dbReference>
<dbReference type="GO" id="GO:0022857">
    <property type="term" value="F:transmembrane transporter activity"/>
    <property type="evidence" value="ECO:0007669"/>
    <property type="project" value="InterPro"/>
</dbReference>
<evidence type="ECO:0000256" key="4">
    <source>
        <dbReference type="ARBA" id="ARBA00022692"/>
    </source>
</evidence>
<keyword evidence="3" id="KW-1003">Cell membrane</keyword>
<evidence type="ECO:0000256" key="8">
    <source>
        <dbReference type="RuleBase" id="RU363032"/>
    </source>
</evidence>
<dbReference type="PROSITE" id="PS50928">
    <property type="entry name" value="ABC_TM1"/>
    <property type="match status" value="1"/>
</dbReference>
<keyword evidence="5" id="KW-0029">Amino-acid transport</keyword>
<evidence type="ECO:0000256" key="1">
    <source>
        <dbReference type="ARBA" id="ARBA00004651"/>
    </source>
</evidence>
<evidence type="ECO:0000256" key="2">
    <source>
        <dbReference type="ARBA" id="ARBA00022448"/>
    </source>
</evidence>
<keyword evidence="4 8" id="KW-0812">Transmembrane</keyword>
<comment type="subcellular location">
    <subcellularLocation>
        <location evidence="1 8">Cell membrane</location>
        <topology evidence="1 8">Multi-pass membrane protein</topology>
    </subcellularLocation>
</comment>
<sequence length="209" mass="23162">MIKEIMPSLLNGLKLTVLIFVVVLLLSIPLGFIIAIFRVFGPKWLQAIIEMYVFIMRGSPLMLQLMVVFFGLPFIGVTMDRLPAALFAFVINYAAYFTEIFRGGIASVPKGQFESISVLGIGRLRGFRRIILPQVMRIVMPSVGNEVVALVKDTSLVYVIGLGELLRAGSIAANNYASLLPYLAVGVIYLIMTAIVTLFLKQIESKTEW</sequence>
<accession>A0A0X8FMK1</accession>